<proteinExistence type="predicted"/>
<dbReference type="Proteomes" id="UP001434883">
    <property type="component" value="Unassembled WGS sequence"/>
</dbReference>
<gene>
    <name evidence="1" type="ORF">XENOCAPTIV_010786</name>
</gene>
<protein>
    <submittedName>
        <fullName evidence="1">Uncharacterized protein</fullName>
    </submittedName>
</protein>
<evidence type="ECO:0000313" key="1">
    <source>
        <dbReference type="EMBL" id="MEQ2216106.1"/>
    </source>
</evidence>
<sequence length="111" mass="12185">MSGTTPLYEYKVSSPTLQCVFIRESSSIGCLLCTPPPPPQQSSNQSQQLPVRAVSARLHSETEQEQNLLHLFTTLAQVGSLKQTHANTAIQNFSCFFLYHLGGHCIVGFSC</sequence>
<keyword evidence="2" id="KW-1185">Reference proteome</keyword>
<reference evidence="1 2" key="1">
    <citation type="submission" date="2021-06" db="EMBL/GenBank/DDBJ databases">
        <authorList>
            <person name="Palmer J.M."/>
        </authorList>
    </citation>
    <scope>NUCLEOTIDE SEQUENCE [LARGE SCALE GENOMIC DNA]</scope>
    <source>
        <strain evidence="1 2">XC_2019</strain>
        <tissue evidence="1">Muscle</tissue>
    </source>
</reference>
<accession>A0ABV0S6U0</accession>
<dbReference type="EMBL" id="JAHRIN010069555">
    <property type="protein sequence ID" value="MEQ2216106.1"/>
    <property type="molecule type" value="Genomic_DNA"/>
</dbReference>
<organism evidence="1 2">
    <name type="scientific">Xenoophorus captivus</name>
    <dbReference type="NCBI Taxonomy" id="1517983"/>
    <lineage>
        <taxon>Eukaryota</taxon>
        <taxon>Metazoa</taxon>
        <taxon>Chordata</taxon>
        <taxon>Craniata</taxon>
        <taxon>Vertebrata</taxon>
        <taxon>Euteleostomi</taxon>
        <taxon>Actinopterygii</taxon>
        <taxon>Neopterygii</taxon>
        <taxon>Teleostei</taxon>
        <taxon>Neoteleostei</taxon>
        <taxon>Acanthomorphata</taxon>
        <taxon>Ovalentaria</taxon>
        <taxon>Atherinomorphae</taxon>
        <taxon>Cyprinodontiformes</taxon>
        <taxon>Goodeidae</taxon>
        <taxon>Xenoophorus</taxon>
    </lineage>
</organism>
<evidence type="ECO:0000313" key="2">
    <source>
        <dbReference type="Proteomes" id="UP001434883"/>
    </source>
</evidence>
<name>A0ABV0S6U0_9TELE</name>
<comment type="caution">
    <text evidence="1">The sequence shown here is derived from an EMBL/GenBank/DDBJ whole genome shotgun (WGS) entry which is preliminary data.</text>
</comment>